<keyword evidence="3" id="KW-1185">Reference proteome</keyword>
<keyword evidence="1" id="KW-0812">Transmembrane</keyword>
<gene>
    <name evidence="2" type="ORF">ODALV1_LOCUS19242</name>
</gene>
<feature type="transmembrane region" description="Helical" evidence="1">
    <location>
        <begin position="288"/>
        <end position="311"/>
    </location>
</feature>
<accession>A0ABP1R9P5</accession>
<evidence type="ECO:0008006" key="4">
    <source>
        <dbReference type="Google" id="ProtNLM"/>
    </source>
</evidence>
<protein>
    <recommendedName>
        <fullName evidence="4">Odorant receptor</fullName>
    </recommendedName>
</protein>
<feature type="transmembrane region" description="Helical" evidence="1">
    <location>
        <begin position="53"/>
        <end position="72"/>
    </location>
</feature>
<evidence type="ECO:0000313" key="2">
    <source>
        <dbReference type="EMBL" id="CAL8121148.1"/>
    </source>
</evidence>
<feature type="transmembrane region" description="Helical" evidence="1">
    <location>
        <begin position="317"/>
        <end position="342"/>
    </location>
</feature>
<comment type="caution">
    <text evidence="2">The sequence shown here is derived from an EMBL/GenBank/DDBJ whole genome shotgun (WGS) entry which is preliminary data.</text>
</comment>
<keyword evidence="1" id="KW-1133">Transmembrane helix</keyword>
<evidence type="ECO:0000313" key="3">
    <source>
        <dbReference type="Proteomes" id="UP001642540"/>
    </source>
</evidence>
<proteinExistence type="predicted"/>
<keyword evidence="1" id="KW-0472">Membrane</keyword>
<feature type="transmembrane region" description="Helical" evidence="1">
    <location>
        <begin position="84"/>
        <end position="101"/>
    </location>
</feature>
<feature type="transmembrane region" description="Helical" evidence="1">
    <location>
        <begin position="198"/>
        <end position="222"/>
    </location>
</feature>
<organism evidence="2 3">
    <name type="scientific">Orchesella dallaii</name>
    <dbReference type="NCBI Taxonomy" id="48710"/>
    <lineage>
        <taxon>Eukaryota</taxon>
        <taxon>Metazoa</taxon>
        <taxon>Ecdysozoa</taxon>
        <taxon>Arthropoda</taxon>
        <taxon>Hexapoda</taxon>
        <taxon>Collembola</taxon>
        <taxon>Entomobryomorpha</taxon>
        <taxon>Entomobryoidea</taxon>
        <taxon>Orchesellidae</taxon>
        <taxon>Orchesellinae</taxon>
        <taxon>Orchesella</taxon>
    </lineage>
</organism>
<sequence>MSLSTTAIKIQILIHKFVGIPYYIEIRKNKLQISCKQFNENSITKTVWHTVKITLLLLAIPPVTIWRLSLLFKHWKSNRDLEQLCMCLALLCMFVIAWSALEMVEYHQTSIAYYMTMTQTFKLIHFDNNSLKKSNAWKKPTGVEIFVYLISINFVLSIILPLMALPIIRDYEPVEVVLTILIAHPGPPPLTIKILASAFYTVMAVPNSSIVLSVFLACATIGQAVIQLSQQLVGSISHNNFHGNRRRRNLGRWIRSRLTAITTFHDAMQKYKVLIIVSRIGSEISSEFFAILIGLGVQLASCCGYFTLFLYNHLPLPIYLACVFLAFFTFVIAFVLPTFGSIPYKNGLEFKKHVTRNMIISRRERLELRACHSVGFSVGWIPIVKATTALNITDSIINCTASLALMGEFRRIHC</sequence>
<evidence type="ECO:0000256" key="1">
    <source>
        <dbReference type="SAM" id="Phobius"/>
    </source>
</evidence>
<feature type="transmembrane region" description="Helical" evidence="1">
    <location>
        <begin position="145"/>
        <end position="168"/>
    </location>
</feature>
<name>A0ABP1R9P5_9HEXA</name>
<dbReference type="Proteomes" id="UP001642540">
    <property type="component" value="Unassembled WGS sequence"/>
</dbReference>
<reference evidence="2 3" key="1">
    <citation type="submission" date="2024-08" db="EMBL/GenBank/DDBJ databases">
        <authorList>
            <person name="Cucini C."/>
            <person name="Frati F."/>
        </authorList>
    </citation>
    <scope>NUCLEOTIDE SEQUENCE [LARGE SCALE GENOMIC DNA]</scope>
</reference>
<dbReference type="EMBL" id="CAXLJM020000065">
    <property type="protein sequence ID" value="CAL8121148.1"/>
    <property type="molecule type" value="Genomic_DNA"/>
</dbReference>